<dbReference type="InterPro" id="IPR035994">
    <property type="entry name" value="Nucleoside_phosphorylase_sf"/>
</dbReference>
<dbReference type="GO" id="GO:0009116">
    <property type="term" value="P:nucleoside metabolic process"/>
    <property type="evidence" value="ECO:0007669"/>
    <property type="project" value="InterPro"/>
</dbReference>
<evidence type="ECO:0000256" key="1">
    <source>
        <dbReference type="ARBA" id="ARBA00022737"/>
    </source>
</evidence>
<proteinExistence type="predicted"/>
<dbReference type="AlphaFoldDB" id="A0A8K0KX15"/>
<dbReference type="OrthoDB" id="194358at2759"/>
<evidence type="ECO:0000313" key="5">
    <source>
        <dbReference type="Proteomes" id="UP000809789"/>
    </source>
</evidence>
<name>A0A8K0KX15_9PEZI</name>
<dbReference type="Gene3D" id="3.40.50.1580">
    <property type="entry name" value="Nucleoside phosphorylase domain"/>
    <property type="match status" value="1"/>
</dbReference>
<dbReference type="InterPro" id="IPR056884">
    <property type="entry name" value="NPHP3-like_N"/>
</dbReference>
<keyword evidence="2" id="KW-0040">ANK repeat</keyword>
<reference evidence="4" key="1">
    <citation type="submission" date="2021-07" db="EMBL/GenBank/DDBJ databases">
        <title>Elsinoe batatas strain:CRI-CJ2 Genome sequencing and assembly.</title>
        <authorList>
            <person name="Huang L."/>
        </authorList>
    </citation>
    <scope>NUCLEOTIDE SEQUENCE</scope>
    <source>
        <strain evidence="4">CRI-CJ2</strain>
    </source>
</reference>
<sequence length="1196" mass="132771">MITMASITKDQITIAVICALPVEPEAVMLMFDERFDGLKDQACSDQNVYTCGRIGKHLLAVAILGAYGTVSACDVAKDTATSSPGLKVGLMVGIGGGIPSDRHDIRLGDVVVSQPQGKNPAVIQYQLGKIQHNGRFERVGYLDNPPEILLCGLNKLLSARDKVQQLMTHHIESARLNSGRKESKWHKPASDLLFHAQYEHHGDDGNTCNECRIDMATFRPTREVQYPHIHAGDAVYRDRIRDEVEALCFEMEAAGLMRSFPCLIIRGICDYADSHKNKVWQPYAAISAAALLKELLHVLPQQQLSTEQTAYQACLSEIQRMTNSLQHNFNKLGQSMQQTVTQRMTPVEQTIHDAQQQYIKTFRTSNYQESKDVVLERAIDTCQWVFQHDRYKSWIDSPSQSLLWITADPGCGEESSHEGLAPALCALPHQIFIKRPGLLRHAESLVHVGDTHAVQESGTLWTVLTNVLYENDLEKIYLVLDGLDECQQQDRTRLISWLVDLERGLRGRSISKVKLIVSSRPYHEIEYGFSRCLTISKIRLRGEDENEALNKEIDLVIRARVLYLADTLHLSKSAGNAILTRLLAMSHRTQCNSTNSEHQRRSRIMPTCSRKLTPPFHSVPLRSPYPHRSFAERLLIEYLIWTPKGLPPNSGSQKTAWFCNPRMEQLLRKVDLDLDLGDGRTIWGLAISKGWRWTPAFRSLSSGRGLKHEQNLVRLLEENIRRGNHLDCAGILKEMQKRGVPHHLEPGPIFTAIEMADRSILEMLLDYELRVNIPSNLDKRIELAVARGDVGILALILAKHERAKLPVNSVALAAAYLDSSSTLAMLEYTIKQGADPNFPCSMQSWHTLLDSGHQEDCSHYNNYDLVRPLAPALVAAVAAGHVPAICVLLSAGADPTVCDQDGTSILHVAVMKSTPDCLEILLEQSTNIEAISTRYGSVLAAASLGPQFGTFSTMLFEAGAITKASGTPCAREVYQAASSGNTEALVLFVDSRNFCLGECGSHGSPLNEAVARGHLNAVDYLTAVKFFLDKHDFICSRSRDGALYQITTRPRTQHSGEMISLLVDHGANITVIYTRGACLLHCVIDANHFDKAYFLQILLEYGVKVDTQGSKADTPLCQLTKQVASTPDNCRIDPGNLEADAARVLLAYGADPSRAELVILESSRRTDLQDSAFGKLILEAAERFRAARDGVARIPL</sequence>
<dbReference type="Pfam" id="PF24883">
    <property type="entry name" value="NPHP3_N"/>
    <property type="match status" value="2"/>
</dbReference>
<comment type="caution">
    <text evidence="4">The sequence shown here is derived from an EMBL/GenBank/DDBJ whole genome shotgun (WGS) entry which is preliminary data.</text>
</comment>
<dbReference type="SUPFAM" id="SSF48403">
    <property type="entry name" value="Ankyrin repeat"/>
    <property type="match status" value="1"/>
</dbReference>
<dbReference type="InterPro" id="IPR053137">
    <property type="entry name" value="NLR-like"/>
</dbReference>
<dbReference type="InterPro" id="IPR002110">
    <property type="entry name" value="Ankyrin_rpt"/>
</dbReference>
<dbReference type="InterPro" id="IPR036770">
    <property type="entry name" value="Ankyrin_rpt-contain_sf"/>
</dbReference>
<gene>
    <name evidence="4" type="ORF">KVT40_007270</name>
</gene>
<evidence type="ECO:0000259" key="3">
    <source>
        <dbReference type="Pfam" id="PF24883"/>
    </source>
</evidence>
<keyword evidence="1" id="KW-0677">Repeat</keyword>
<keyword evidence="5" id="KW-1185">Reference proteome</keyword>
<feature type="domain" description="Nephrocystin 3-like N-terminal" evidence="3">
    <location>
        <begin position="380"/>
        <end position="412"/>
    </location>
</feature>
<evidence type="ECO:0000256" key="2">
    <source>
        <dbReference type="PROSITE-ProRule" id="PRU00023"/>
    </source>
</evidence>
<dbReference type="EMBL" id="JAESVG020000008">
    <property type="protein sequence ID" value="KAG8625519.1"/>
    <property type="molecule type" value="Genomic_DNA"/>
</dbReference>
<protein>
    <recommendedName>
        <fullName evidence="3">Nephrocystin 3-like N-terminal domain-containing protein</fullName>
    </recommendedName>
</protein>
<dbReference type="Proteomes" id="UP000809789">
    <property type="component" value="Unassembled WGS sequence"/>
</dbReference>
<dbReference type="GO" id="GO:0003824">
    <property type="term" value="F:catalytic activity"/>
    <property type="evidence" value="ECO:0007669"/>
    <property type="project" value="InterPro"/>
</dbReference>
<accession>A0A8K0KX15</accession>
<dbReference type="Gene3D" id="1.25.40.20">
    <property type="entry name" value="Ankyrin repeat-containing domain"/>
    <property type="match status" value="2"/>
</dbReference>
<dbReference type="Pfam" id="PF12796">
    <property type="entry name" value="Ank_2"/>
    <property type="match status" value="1"/>
</dbReference>
<organism evidence="4 5">
    <name type="scientific">Elsinoe batatas</name>
    <dbReference type="NCBI Taxonomy" id="2601811"/>
    <lineage>
        <taxon>Eukaryota</taxon>
        <taxon>Fungi</taxon>
        <taxon>Dikarya</taxon>
        <taxon>Ascomycota</taxon>
        <taxon>Pezizomycotina</taxon>
        <taxon>Dothideomycetes</taxon>
        <taxon>Dothideomycetidae</taxon>
        <taxon>Myriangiales</taxon>
        <taxon>Elsinoaceae</taxon>
        <taxon>Elsinoe</taxon>
    </lineage>
</organism>
<dbReference type="PANTHER" id="PTHR46082">
    <property type="entry name" value="ATP/GTP-BINDING PROTEIN-RELATED"/>
    <property type="match status" value="1"/>
</dbReference>
<evidence type="ECO:0000313" key="4">
    <source>
        <dbReference type="EMBL" id="KAG8625519.1"/>
    </source>
</evidence>
<dbReference type="PROSITE" id="PS50297">
    <property type="entry name" value="ANK_REP_REGION"/>
    <property type="match status" value="1"/>
</dbReference>
<feature type="repeat" description="ANK" evidence="2">
    <location>
        <begin position="901"/>
        <end position="933"/>
    </location>
</feature>
<feature type="domain" description="Nephrocystin 3-like N-terminal" evidence="3">
    <location>
        <begin position="419"/>
        <end position="520"/>
    </location>
</feature>
<dbReference type="SUPFAM" id="SSF53167">
    <property type="entry name" value="Purine and uridine phosphorylases"/>
    <property type="match status" value="1"/>
</dbReference>
<dbReference type="PROSITE" id="PS50088">
    <property type="entry name" value="ANK_REPEAT"/>
    <property type="match status" value="1"/>
</dbReference>
<dbReference type="PANTHER" id="PTHR46082:SF11">
    <property type="entry name" value="AAA+ ATPASE DOMAIN-CONTAINING PROTEIN-RELATED"/>
    <property type="match status" value="1"/>
</dbReference>
<dbReference type="SMART" id="SM00248">
    <property type="entry name" value="ANK"/>
    <property type="match status" value="5"/>
</dbReference>